<dbReference type="Proteomes" id="UP001377567">
    <property type="component" value="Unassembled WGS sequence"/>
</dbReference>
<dbReference type="InterPro" id="IPR048491">
    <property type="entry name" value="XMAP215_CLASP_TOG"/>
</dbReference>
<dbReference type="InterPro" id="IPR021133">
    <property type="entry name" value="HEAT_type_2"/>
</dbReference>
<dbReference type="GO" id="GO:0007051">
    <property type="term" value="P:spindle organization"/>
    <property type="evidence" value="ECO:0007669"/>
    <property type="project" value="InterPro"/>
</dbReference>
<comment type="subcellular location">
    <subcellularLocation>
        <location evidence="1">Cytoplasm</location>
        <location evidence="1">Cytoskeleton</location>
    </subcellularLocation>
</comment>
<dbReference type="GO" id="GO:0051010">
    <property type="term" value="F:microtubule plus-end binding"/>
    <property type="evidence" value="ECO:0007669"/>
    <property type="project" value="InterPro"/>
</dbReference>
<dbReference type="EMBL" id="BTGD01000025">
    <property type="protein sequence ID" value="GMM59057.1"/>
    <property type="molecule type" value="Genomic_DNA"/>
</dbReference>
<dbReference type="Pfam" id="PF21041">
    <property type="entry name" value="XMAP215_CLASP_TOG"/>
    <property type="match status" value="1"/>
</dbReference>
<evidence type="ECO:0000313" key="9">
    <source>
        <dbReference type="EMBL" id="GMM59057.1"/>
    </source>
</evidence>
<keyword evidence="3" id="KW-0677">Repeat</keyword>
<dbReference type="InterPro" id="IPR034085">
    <property type="entry name" value="TOG"/>
</dbReference>
<comment type="similarity">
    <text evidence="5">Belongs to the TOG/XMAP215 family.</text>
</comment>
<evidence type="ECO:0000259" key="8">
    <source>
        <dbReference type="SMART" id="SM01349"/>
    </source>
</evidence>
<dbReference type="InterPro" id="IPR045110">
    <property type="entry name" value="XMAP215"/>
</dbReference>
<dbReference type="SUPFAM" id="SSF48371">
    <property type="entry name" value="ARM repeat"/>
    <property type="match status" value="1"/>
</dbReference>
<gene>
    <name evidence="9" type="ORF">DAKH74_056740</name>
</gene>
<evidence type="ECO:0000256" key="5">
    <source>
        <dbReference type="ARBA" id="ARBA00025722"/>
    </source>
</evidence>
<evidence type="ECO:0000256" key="6">
    <source>
        <dbReference type="PROSITE-ProRule" id="PRU00103"/>
    </source>
</evidence>
<evidence type="ECO:0000256" key="4">
    <source>
        <dbReference type="ARBA" id="ARBA00023212"/>
    </source>
</evidence>
<name>A0AAV5S610_MAUHU</name>
<dbReference type="AlphaFoldDB" id="A0AAV5S610"/>
<accession>A0AAV5S610</accession>
<feature type="compositionally biased region" description="Polar residues" evidence="7">
    <location>
        <begin position="742"/>
        <end position="751"/>
    </location>
</feature>
<dbReference type="InterPro" id="IPR016024">
    <property type="entry name" value="ARM-type_fold"/>
</dbReference>
<dbReference type="Pfam" id="PF21042">
    <property type="entry name" value="Stu2_CTS"/>
    <property type="match status" value="1"/>
</dbReference>
<dbReference type="SMART" id="SM01349">
    <property type="entry name" value="TOG"/>
    <property type="match status" value="2"/>
</dbReference>
<feature type="domain" description="TOG" evidence="8">
    <location>
        <begin position="324"/>
        <end position="576"/>
    </location>
</feature>
<dbReference type="PANTHER" id="PTHR12609">
    <property type="entry name" value="MICROTUBULE ASSOCIATED PROTEIN XMAP215"/>
    <property type="match status" value="1"/>
</dbReference>
<proteinExistence type="inferred from homology"/>
<dbReference type="GO" id="GO:0061863">
    <property type="term" value="F:microtubule plus end polymerase"/>
    <property type="evidence" value="ECO:0007669"/>
    <property type="project" value="InterPro"/>
</dbReference>
<evidence type="ECO:0000313" key="10">
    <source>
        <dbReference type="Proteomes" id="UP001377567"/>
    </source>
</evidence>
<evidence type="ECO:0000256" key="2">
    <source>
        <dbReference type="ARBA" id="ARBA00022490"/>
    </source>
</evidence>
<dbReference type="Gene3D" id="1.25.10.10">
    <property type="entry name" value="Leucine-rich Repeat Variant"/>
    <property type="match status" value="2"/>
</dbReference>
<dbReference type="InterPro" id="IPR048492">
    <property type="entry name" value="Stu2_CTS"/>
</dbReference>
<dbReference type="GO" id="GO:0030951">
    <property type="term" value="P:establishment or maintenance of microtubule cytoskeleton polarity"/>
    <property type="evidence" value="ECO:0007669"/>
    <property type="project" value="InterPro"/>
</dbReference>
<keyword evidence="4" id="KW-0206">Cytoskeleton</keyword>
<keyword evidence="2" id="KW-0963">Cytoplasm</keyword>
<reference evidence="9 10" key="1">
    <citation type="journal article" date="2023" name="Elife">
        <title>Identification of key yeast species and microbe-microbe interactions impacting larval growth of Drosophila in the wild.</title>
        <authorList>
            <person name="Mure A."/>
            <person name="Sugiura Y."/>
            <person name="Maeda R."/>
            <person name="Honda K."/>
            <person name="Sakurai N."/>
            <person name="Takahashi Y."/>
            <person name="Watada M."/>
            <person name="Katoh T."/>
            <person name="Gotoh A."/>
            <person name="Gotoh Y."/>
            <person name="Taniguchi I."/>
            <person name="Nakamura K."/>
            <person name="Hayashi T."/>
            <person name="Katayama T."/>
            <person name="Uemura T."/>
            <person name="Hattori Y."/>
        </authorList>
    </citation>
    <scope>NUCLEOTIDE SEQUENCE [LARGE SCALE GENOMIC DNA]</scope>
    <source>
        <strain evidence="9 10">KH-74</strain>
    </source>
</reference>
<dbReference type="GO" id="GO:0046785">
    <property type="term" value="P:microtubule polymerization"/>
    <property type="evidence" value="ECO:0007669"/>
    <property type="project" value="InterPro"/>
</dbReference>
<feature type="region of interest" description="Disordered" evidence="7">
    <location>
        <begin position="583"/>
        <end position="612"/>
    </location>
</feature>
<feature type="domain" description="TOG" evidence="8">
    <location>
        <begin position="8"/>
        <end position="261"/>
    </location>
</feature>
<organism evidence="9 10">
    <name type="scientific">Maudiozyma humilis</name>
    <name type="common">Sour dough yeast</name>
    <name type="synonym">Kazachstania humilis</name>
    <dbReference type="NCBI Taxonomy" id="51915"/>
    <lineage>
        <taxon>Eukaryota</taxon>
        <taxon>Fungi</taxon>
        <taxon>Dikarya</taxon>
        <taxon>Ascomycota</taxon>
        <taxon>Saccharomycotina</taxon>
        <taxon>Saccharomycetes</taxon>
        <taxon>Saccharomycetales</taxon>
        <taxon>Saccharomycetaceae</taxon>
        <taxon>Maudiozyma</taxon>
    </lineage>
</organism>
<feature type="region of interest" description="Disordered" evidence="7">
    <location>
        <begin position="737"/>
        <end position="758"/>
    </location>
</feature>
<evidence type="ECO:0000256" key="3">
    <source>
        <dbReference type="ARBA" id="ARBA00022737"/>
    </source>
</evidence>
<evidence type="ECO:0000256" key="7">
    <source>
        <dbReference type="SAM" id="MobiDB-lite"/>
    </source>
</evidence>
<feature type="repeat" description="HEAT" evidence="6">
    <location>
        <begin position="513"/>
        <end position="550"/>
    </location>
</feature>
<keyword evidence="10" id="KW-1185">Reference proteome</keyword>
<sequence length="824" mass="93087">MSSSNIGNGSSSDDIDFTKLSLEERLHHKSWKGRLIGYKELINIFNKAIDENDPELRKYWNDPSEFDAFILDANVVAQEQAVLALDALITTMKPLTNDLGPRSHKLLSVWIPSLVEKGLGSSRQHTKDTALRCILTLCSLDRSIETTVELCLPFLEKKLPRLLSSTLNAIVQLCRTYGFSGINKSLEFVNRILEAVHKLASHADRMVRAESMAVIVALFSIIHNNQDYMKFLQDFINDNLKPIQQKDLAKMFEKETAQLQSGDIIQYTLFEETVRANQEAAASTAQSNHLDGDGDTIMMDDGMSGAALSLGRNELQQEDIDPLSLLPAQTILDKLPEDFYNRARSTKWKDRVEALEELHDAVLVKIKKVDSKGDYTNLLTVYANILTKDVNLQAVTLATESIQQIFSKMEKGTLNKSYVTLVFNPLLLRTKEKKATAIEPIRNCIKMICNVFSPLSSSNDDMLVDILTAMKHKIPQIRLESTSILTYLLQNTKQLDKKTLLKKLNQEGDQDAILPIVLKIVNDMQPAMRNVGFECMATLIKILGERYFMDALEHLDNIKKGKIMELVQSLPTFNTVEQAQVIPSKRGPPQRVPSASAVSPIKRSNISNKRDDTSFRNIKLTKQEHSDPKQVANSARISLDTRAPASTTATQNSLLNSIKKDNALLKQERDELLAKLSVFQREKEALTAENKTLQEEKVFIENEMTNKDQTIRKQLNEITSLNSRINDLEKDVIKLRDDKENPSQGRKLSNASSSDDIRRRVDSLRLNSSLEPASSPNLNLNIGSNRTLDNNKVISNDNEESWKRAAEVTRMLKERIEKMRARNR</sequence>
<protein>
    <submittedName>
        <fullName evidence="9">Stu2 protein</fullName>
    </submittedName>
</protein>
<dbReference type="GO" id="GO:0005856">
    <property type="term" value="C:cytoskeleton"/>
    <property type="evidence" value="ECO:0007669"/>
    <property type="project" value="UniProtKB-SubCell"/>
</dbReference>
<evidence type="ECO:0000256" key="1">
    <source>
        <dbReference type="ARBA" id="ARBA00004245"/>
    </source>
</evidence>
<dbReference type="InterPro" id="IPR011989">
    <property type="entry name" value="ARM-like"/>
</dbReference>
<comment type="caution">
    <text evidence="9">The sequence shown here is derived from an EMBL/GenBank/DDBJ whole genome shotgun (WGS) entry which is preliminary data.</text>
</comment>
<dbReference type="PROSITE" id="PS50077">
    <property type="entry name" value="HEAT_REPEAT"/>
    <property type="match status" value="1"/>
</dbReference>